<name>A0ABM6QGH5_9PROT</name>
<dbReference type="InterPro" id="IPR029068">
    <property type="entry name" value="Glyas_Bleomycin-R_OHBP_Dase"/>
</dbReference>
<reference evidence="2 3" key="1">
    <citation type="submission" date="2017-10" db="EMBL/GenBank/DDBJ databases">
        <title>Biodiversity and function of Thalassospira species in the particle-attached aromatic-hydrocarbon-degrading consortia from the surface seawater of the China South Sea.</title>
        <authorList>
            <person name="Dong C."/>
            <person name="Liu R."/>
            <person name="Shao Z."/>
        </authorList>
    </citation>
    <scope>NUCLEOTIDE SEQUENCE [LARGE SCALE GENOMIC DNA]</scope>
    <source>
        <strain evidence="2 3">CSC3H3</strain>
        <plasmid evidence="3">pcsc3h3</plasmid>
    </source>
</reference>
<evidence type="ECO:0000313" key="2">
    <source>
        <dbReference type="EMBL" id="AUG55692.1"/>
    </source>
</evidence>
<dbReference type="InterPro" id="IPR037523">
    <property type="entry name" value="VOC_core"/>
</dbReference>
<dbReference type="InterPro" id="IPR051332">
    <property type="entry name" value="Fosfomycin_Res_Enzymes"/>
</dbReference>
<evidence type="ECO:0000259" key="1">
    <source>
        <dbReference type="PROSITE" id="PS51819"/>
    </source>
</evidence>
<dbReference type="InterPro" id="IPR004360">
    <property type="entry name" value="Glyas_Fos-R_dOase_dom"/>
</dbReference>
<dbReference type="PANTHER" id="PTHR36113">
    <property type="entry name" value="LYASE, PUTATIVE-RELATED-RELATED"/>
    <property type="match status" value="1"/>
</dbReference>
<dbReference type="EMBL" id="CP024200">
    <property type="protein sequence ID" value="AUG55692.1"/>
    <property type="molecule type" value="Genomic_DNA"/>
</dbReference>
<dbReference type="Gene3D" id="3.10.180.10">
    <property type="entry name" value="2,3-Dihydroxybiphenyl 1,2-Dioxygenase, domain 1"/>
    <property type="match status" value="1"/>
</dbReference>
<keyword evidence="2" id="KW-0223">Dioxygenase</keyword>
<evidence type="ECO:0000313" key="3">
    <source>
        <dbReference type="Proteomes" id="UP000233458"/>
    </source>
</evidence>
<proteinExistence type="predicted"/>
<sequence length="127" mass="14350">MAHIEHVALWTRDLSASAEFWQHYFGAQLSPVYSSQNRPGYQSIFVSLEKDTRIELMTGPWVHQIQEFEFEDWSHIAISLGSELAVNDKAVELARAGFDVKGPRHTGDGYYEAVFIAPGNILVEILV</sequence>
<dbReference type="Proteomes" id="UP000233458">
    <property type="component" value="Plasmid pCSC3H3"/>
</dbReference>
<keyword evidence="3" id="KW-1185">Reference proteome</keyword>
<feature type="domain" description="VOC" evidence="1">
    <location>
        <begin position="3"/>
        <end position="127"/>
    </location>
</feature>
<dbReference type="PROSITE" id="PS51819">
    <property type="entry name" value="VOC"/>
    <property type="match status" value="1"/>
</dbReference>
<geneLocation type="plasmid" evidence="3">
    <name>pcsc3h3</name>
</geneLocation>
<dbReference type="RefSeq" id="WP_101286685.1">
    <property type="nucleotide sequence ID" value="NZ_CP024200.1"/>
</dbReference>
<gene>
    <name evidence="2" type="ORF">CSC3H3_22865</name>
</gene>
<organism evidence="2 3">
    <name type="scientific">Thalassospira marina</name>
    <dbReference type="NCBI Taxonomy" id="2048283"/>
    <lineage>
        <taxon>Bacteria</taxon>
        <taxon>Pseudomonadati</taxon>
        <taxon>Pseudomonadota</taxon>
        <taxon>Alphaproteobacteria</taxon>
        <taxon>Rhodospirillales</taxon>
        <taxon>Thalassospiraceae</taxon>
        <taxon>Thalassospira</taxon>
    </lineage>
</organism>
<dbReference type="SUPFAM" id="SSF54593">
    <property type="entry name" value="Glyoxalase/Bleomycin resistance protein/Dihydroxybiphenyl dioxygenase"/>
    <property type="match status" value="1"/>
</dbReference>
<dbReference type="GO" id="GO:0051213">
    <property type="term" value="F:dioxygenase activity"/>
    <property type="evidence" value="ECO:0007669"/>
    <property type="project" value="UniProtKB-KW"/>
</dbReference>
<protein>
    <submittedName>
        <fullName evidence="2">Glyoxalase/bleomycin resistance/extradiol dioxygenase family protein</fullName>
    </submittedName>
</protein>
<dbReference type="Pfam" id="PF00903">
    <property type="entry name" value="Glyoxalase"/>
    <property type="match status" value="1"/>
</dbReference>
<accession>A0ABM6QGH5</accession>
<keyword evidence="2" id="KW-0614">Plasmid</keyword>
<keyword evidence="2" id="KW-0560">Oxidoreductase</keyword>
<dbReference type="PANTHER" id="PTHR36113:SF1">
    <property type="entry name" value="GLYOXALASE_BLEOMYCIN RESISTANCE PROTEIN_DIOXYGENASE"/>
    <property type="match status" value="1"/>
</dbReference>